<name>A0A2K3MS24_TRIPR</name>
<dbReference type="EMBL" id="ASHM01011613">
    <property type="protein sequence ID" value="PNX93552.1"/>
    <property type="molecule type" value="Genomic_DNA"/>
</dbReference>
<sequence>MDSNTLRTIVDGEVISVDQLQQEDMRPPMNQKDHETQKEQNIQFSGVNVPNVDETPTNNSAEKS</sequence>
<dbReference type="AlphaFoldDB" id="A0A2K3MS24"/>
<evidence type="ECO:0000256" key="1">
    <source>
        <dbReference type="SAM" id="MobiDB-lite"/>
    </source>
</evidence>
<dbReference type="Proteomes" id="UP000236291">
    <property type="component" value="Unassembled WGS sequence"/>
</dbReference>
<proteinExistence type="predicted"/>
<evidence type="ECO:0000313" key="3">
    <source>
        <dbReference type="Proteomes" id="UP000236291"/>
    </source>
</evidence>
<organism evidence="2 3">
    <name type="scientific">Trifolium pratense</name>
    <name type="common">Red clover</name>
    <dbReference type="NCBI Taxonomy" id="57577"/>
    <lineage>
        <taxon>Eukaryota</taxon>
        <taxon>Viridiplantae</taxon>
        <taxon>Streptophyta</taxon>
        <taxon>Embryophyta</taxon>
        <taxon>Tracheophyta</taxon>
        <taxon>Spermatophyta</taxon>
        <taxon>Magnoliopsida</taxon>
        <taxon>eudicotyledons</taxon>
        <taxon>Gunneridae</taxon>
        <taxon>Pentapetalae</taxon>
        <taxon>rosids</taxon>
        <taxon>fabids</taxon>
        <taxon>Fabales</taxon>
        <taxon>Fabaceae</taxon>
        <taxon>Papilionoideae</taxon>
        <taxon>50 kb inversion clade</taxon>
        <taxon>NPAAA clade</taxon>
        <taxon>Hologalegina</taxon>
        <taxon>IRL clade</taxon>
        <taxon>Trifolieae</taxon>
        <taxon>Trifolium</taxon>
    </lineage>
</organism>
<feature type="region of interest" description="Disordered" evidence="1">
    <location>
        <begin position="17"/>
        <end position="64"/>
    </location>
</feature>
<evidence type="ECO:0000313" key="2">
    <source>
        <dbReference type="EMBL" id="PNX93552.1"/>
    </source>
</evidence>
<protein>
    <submittedName>
        <fullName evidence="2">Uncharacterized protein</fullName>
    </submittedName>
</protein>
<accession>A0A2K3MS24</accession>
<reference evidence="2 3" key="2">
    <citation type="journal article" date="2017" name="Front. Plant Sci.">
        <title>Gene Classification and Mining of Molecular Markers Useful in Red Clover (Trifolium pratense) Breeding.</title>
        <authorList>
            <person name="Istvanek J."/>
            <person name="Dluhosova J."/>
            <person name="Dluhos P."/>
            <person name="Patkova L."/>
            <person name="Nedelnik J."/>
            <person name="Repkova J."/>
        </authorList>
    </citation>
    <scope>NUCLEOTIDE SEQUENCE [LARGE SCALE GENOMIC DNA]</scope>
    <source>
        <strain evidence="3">cv. Tatra</strain>
        <tissue evidence="2">Young leaves</tissue>
    </source>
</reference>
<feature type="compositionally biased region" description="Basic and acidic residues" evidence="1">
    <location>
        <begin position="23"/>
        <end position="38"/>
    </location>
</feature>
<feature type="compositionally biased region" description="Polar residues" evidence="1">
    <location>
        <begin position="39"/>
        <end position="64"/>
    </location>
</feature>
<comment type="caution">
    <text evidence="2">The sequence shown here is derived from an EMBL/GenBank/DDBJ whole genome shotgun (WGS) entry which is preliminary data.</text>
</comment>
<gene>
    <name evidence="2" type="ORF">L195_g016707</name>
</gene>
<reference evidence="2 3" key="1">
    <citation type="journal article" date="2014" name="Am. J. Bot.">
        <title>Genome assembly and annotation for red clover (Trifolium pratense; Fabaceae).</title>
        <authorList>
            <person name="Istvanek J."/>
            <person name="Jaros M."/>
            <person name="Krenek A."/>
            <person name="Repkova J."/>
        </authorList>
    </citation>
    <scope>NUCLEOTIDE SEQUENCE [LARGE SCALE GENOMIC DNA]</scope>
    <source>
        <strain evidence="3">cv. Tatra</strain>
        <tissue evidence="2">Young leaves</tissue>
    </source>
</reference>